<dbReference type="EMBL" id="VXBP01008610">
    <property type="protein sequence ID" value="NXO02682.1"/>
    <property type="molecule type" value="Genomic_DNA"/>
</dbReference>
<dbReference type="PANTHER" id="PTHR19433">
    <property type="entry name" value="T-CELL RECEPTOR ALPHA CHAIN V REGION-RELATED"/>
    <property type="match status" value="1"/>
</dbReference>
<dbReference type="Gene3D" id="2.60.40.10">
    <property type="entry name" value="Immunoglobulins"/>
    <property type="match status" value="1"/>
</dbReference>
<keyword evidence="7" id="KW-0325">Glycoprotein</keyword>
<feature type="non-terminal residue" evidence="10">
    <location>
        <position position="1"/>
    </location>
</feature>
<reference evidence="10 11" key="1">
    <citation type="submission" date="2019-09" db="EMBL/GenBank/DDBJ databases">
        <title>Bird 10,000 Genomes (B10K) Project - Family phase.</title>
        <authorList>
            <person name="Zhang G."/>
        </authorList>
    </citation>
    <scope>NUCLEOTIDE SEQUENCE [LARGE SCALE GENOMIC DNA]</scope>
    <source>
        <strain evidence="10">B10K-DU-002-35</strain>
        <tissue evidence="10">Muscle</tissue>
    </source>
</reference>
<organism evidence="10 11">
    <name type="scientific">Rhinopomastus cyanomelas</name>
    <name type="common">Common scimitarbill</name>
    <dbReference type="NCBI Taxonomy" id="113115"/>
    <lineage>
        <taxon>Eukaryota</taxon>
        <taxon>Metazoa</taxon>
        <taxon>Chordata</taxon>
        <taxon>Craniata</taxon>
        <taxon>Vertebrata</taxon>
        <taxon>Euteleostomi</taxon>
        <taxon>Archelosauria</taxon>
        <taxon>Archosauria</taxon>
        <taxon>Dinosauria</taxon>
        <taxon>Saurischia</taxon>
        <taxon>Theropoda</taxon>
        <taxon>Coelurosauria</taxon>
        <taxon>Aves</taxon>
        <taxon>Neognathae</taxon>
        <taxon>Neoaves</taxon>
        <taxon>Telluraves</taxon>
        <taxon>Coraciimorphae</taxon>
        <taxon>Bucerotiformes</taxon>
        <taxon>Rhinopomastidae</taxon>
        <taxon>Rhinopomastus</taxon>
    </lineage>
</organism>
<dbReference type="Pfam" id="PF07686">
    <property type="entry name" value="V-set"/>
    <property type="match status" value="1"/>
</dbReference>
<comment type="caution">
    <text evidence="10">The sequence shown here is derived from an EMBL/GenBank/DDBJ whole genome shotgun (WGS) entry which is preliminary data.</text>
</comment>
<evidence type="ECO:0000313" key="10">
    <source>
        <dbReference type="EMBL" id="NXO02682.1"/>
    </source>
</evidence>
<dbReference type="PANTHER" id="PTHR19433:SF111">
    <property type="entry name" value="T CELL RECEPTOR ALPHA VARIABLE 4"/>
    <property type="match status" value="1"/>
</dbReference>
<evidence type="ECO:0000313" key="11">
    <source>
        <dbReference type="Proteomes" id="UP000565785"/>
    </source>
</evidence>
<evidence type="ECO:0000256" key="4">
    <source>
        <dbReference type="ARBA" id="ARBA00022859"/>
    </source>
</evidence>
<keyword evidence="3" id="KW-0732">Signal</keyword>
<evidence type="ECO:0000259" key="9">
    <source>
        <dbReference type="SMART" id="SM00406"/>
    </source>
</evidence>
<keyword evidence="11" id="KW-1185">Reference proteome</keyword>
<feature type="compositionally biased region" description="Polar residues" evidence="8">
    <location>
        <begin position="73"/>
        <end position="84"/>
    </location>
</feature>
<sequence length="101" mass="11532">FSSAVAVVRAQVQQEPLAKTTEGAGISINCSHPKILVFDYIYWYRQFPGRGPEYLEFIHKGFKELRNPPGRLSVSQDRQSSSLWLQHPRRSDAATYYCARG</sequence>
<dbReference type="InterPro" id="IPR013783">
    <property type="entry name" value="Ig-like_fold"/>
</dbReference>
<evidence type="ECO:0000256" key="3">
    <source>
        <dbReference type="ARBA" id="ARBA00022729"/>
    </source>
</evidence>
<dbReference type="SMART" id="SM00406">
    <property type="entry name" value="IGv"/>
    <property type="match status" value="1"/>
</dbReference>
<dbReference type="OrthoDB" id="9631130at2759"/>
<evidence type="ECO:0000256" key="5">
    <source>
        <dbReference type="ARBA" id="ARBA00023136"/>
    </source>
</evidence>
<dbReference type="GO" id="GO:0002376">
    <property type="term" value="P:immune system process"/>
    <property type="evidence" value="ECO:0007669"/>
    <property type="project" value="UniProtKB-KW"/>
</dbReference>
<keyword evidence="2" id="KW-1003">Cell membrane</keyword>
<comment type="subcellular location">
    <subcellularLocation>
        <location evidence="1">Cell membrane</location>
    </subcellularLocation>
</comment>
<proteinExistence type="predicted"/>
<evidence type="ECO:0000256" key="1">
    <source>
        <dbReference type="ARBA" id="ARBA00004236"/>
    </source>
</evidence>
<feature type="domain" description="Immunoglobulin V-set" evidence="9">
    <location>
        <begin position="25"/>
        <end position="100"/>
    </location>
</feature>
<keyword evidence="4" id="KW-0391">Immunity</keyword>
<dbReference type="GO" id="GO:0005886">
    <property type="term" value="C:plasma membrane"/>
    <property type="evidence" value="ECO:0007669"/>
    <property type="project" value="UniProtKB-SubCell"/>
</dbReference>
<protein>
    <submittedName>
        <fullName evidence="10">TVA4 protein</fullName>
    </submittedName>
</protein>
<dbReference type="InterPro" id="IPR036179">
    <property type="entry name" value="Ig-like_dom_sf"/>
</dbReference>
<dbReference type="InterPro" id="IPR052051">
    <property type="entry name" value="TCR_complex_component"/>
</dbReference>
<keyword evidence="5" id="KW-0472">Membrane</keyword>
<dbReference type="Proteomes" id="UP000565785">
    <property type="component" value="Unassembled WGS sequence"/>
</dbReference>
<evidence type="ECO:0000256" key="7">
    <source>
        <dbReference type="ARBA" id="ARBA00023180"/>
    </source>
</evidence>
<accession>A0A7L1NRV0</accession>
<evidence type="ECO:0000256" key="6">
    <source>
        <dbReference type="ARBA" id="ARBA00023157"/>
    </source>
</evidence>
<keyword evidence="6" id="KW-1015">Disulfide bond</keyword>
<dbReference type="AlphaFoldDB" id="A0A7L1NRV0"/>
<name>A0A7L1NRV0_RHICY</name>
<feature type="region of interest" description="Disordered" evidence="8">
    <location>
        <begin position="70"/>
        <end position="94"/>
    </location>
</feature>
<gene>
    <name evidence="10" type="primary">Trav4_0</name>
    <name evidence="10" type="ORF">RHICYA_R02938</name>
</gene>
<dbReference type="GO" id="GO:0009617">
    <property type="term" value="P:response to bacterium"/>
    <property type="evidence" value="ECO:0007669"/>
    <property type="project" value="TreeGrafter"/>
</dbReference>
<dbReference type="SUPFAM" id="SSF48726">
    <property type="entry name" value="Immunoglobulin"/>
    <property type="match status" value="1"/>
</dbReference>
<dbReference type="InterPro" id="IPR013106">
    <property type="entry name" value="Ig_V-set"/>
</dbReference>
<evidence type="ECO:0000256" key="2">
    <source>
        <dbReference type="ARBA" id="ARBA00022475"/>
    </source>
</evidence>
<evidence type="ECO:0000256" key="8">
    <source>
        <dbReference type="SAM" id="MobiDB-lite"/>
    </source>
</evidence>
<feature type="non-terminal residue" evidence="10">
    <location>
        <position position="101"/>
    </location>
</feature>